<evidence type="ECO:0000259" key="2">
    <source>
        <dbReference type="Pfam" id="PF20167"/>
    </source>
</evidence>
<evidence type="ECO:0000256" key="1">
    <source>
        <dbReference type="SAM" id="MobiDB-lite"/>
    </source>
</evidence>
<reference evidence="3 4" key="1">
    <citation type="submission" date="2020-09" db="EMBL/GenBank/DDBJ databases">
        <title>De no assembly of potato wild relative species, Solanum commersonii.</title>
        <authorList>
            <person name="Cho K."/>
        </authorList>
    </citation>
    <scope>NUCLEOTIDE SEQUENCE [LARGE SCALE GENOMIC DNA]</scope>
    <source>
        <strain evidence="3">LZ3.2</strain>
        <tissue evidence="3">Leaf</tissue>
    </source>
</reference>
<dbReference type="AlphaFoldDB" id="A0A9J5Y6H5"/>
<evidence type="ECO:0000313" key="4">
    <source>
        <dbReference type="Proteomes" id="UP000824120"/>
    </source>
</evidence>
<dbReference type="EMBL" id="JACXVP010000007">
    <property type="protein sequence ID" value="KAG5595757.1"/>
    <property type="molecule type" value="Genomic_DNA"/>
</dbReference>
<gene>
    <name evidence="3" type="ORF">H5410_036989</name>
</gene>
<feature type="region of interest" description="Disordered" evidence="1">
    <location>
        <begin position="129"/>
        <end position="178"/>
    </location>
</feature>
<sequence length="228" mass="25768">MHRLQEVHMGIIFQDPSECNVSVVWEFYANWKLDNRSHFVTVRGVEVPLTPSAINKILGIVEAPSDASWLSLIISLCSHEPGSPGVVKNCYELLDTRAAFYRGDERPSLLSLCSDEGGPYKYRSGVEIDHEKGKSTSRSKASWSSRGKCGLHGTSIHHTPRSHKDKGAGEHAWTRPHYSKRNRRDEMIMLDEIQTKYPLNENVEVLLGLGPTFLEPVWDDVPTDEDKR</sequence>
<dbReference type="Proteomes" id="UP000824120">
    <property type="component" value="Chromosome 7"/>
</dbReference>
<dbReference type="OrthoDB" id="1552040at2759"/>
<evidence type="ECO:0000313" key="3">
    <source>
        <dbReference type="EMBL" id="KAG5595757.1"/>
    </source>
</evidence>
<feature type="compositionally biased region" description="Low complexity" evidence="1">
    <location>
        <begin position="136"/>
        <end position="148"/>
    </location>
</feature>
<accession>A0A9J5Y6H5</accession>
<dbReference type="InterPro" id="IPR046796">
    <property type="entry name" value="Transposase_32_dom"/>
</dbReference>
<proteinExistence type="predicted"/>
<keyword evidence="4" id="KW-1185">Reference proteome</keyword>
<feature type="domain" description="Putative plant transposon protein" evidence="2">
    <location>
        <begin position="6"/>
        <end position="62"/>
    </location>
</feature>
<dbReference type="Pfam" id="PF20167">
    <property type="entry name" value="Transposase_32"/>
    <property type="match status" value="1"/>
</dbReference>
<organism evidence="3 4">
    <name type="scientific">Solanum commersonii</name>
    <name type="common">Commerson's wild potato</name>
    <name type="synonym">Commerson's nightshade</name>
    <dbReference type="NCBI Taxonomy" id="4109"/>
    <lineage>
        <taxon>Eukaryota</taxon>
        <taxon>Viridiplantae</taxon>
        <taxon>Streptophyta</taxon>
        <taxon>Embryophyta</taxon>
        <taxon>Tracheophyta</taxon>
        <taxon>Spermatophyta</taxon>
        <taxon>Magnoliopsida</taxon>
        <taxon>eudicotyledons</taxon>
        <taxon>Gunneridae</taxon>
        <taxon>Pentapetalae</taxon>
        <taxon>asterids</taxon>
        <taxon>lamiids</taxon>
        <taxon>Solanales</taxon>
        <taxon>Solanaceae</taxon>
        <taxon>Solanoideae</taxon>
        <taxon>Solaneae</taxon>
        <taxon>Solanum</taxon>
    </lineage>
</organism>
<protein>
    <recommendedName>
        <fullName evidence="2">Putative plant transposon protein domain-containing protein</fullName>
    </recommendedName>
</protein>
<name>A0A9J5Y6H5_SOLCO</name>
<comment type="caution">
    <text evidence="3">The sequence shown here is derived from an EMBL/GenBank/DDBJ whole genome shotgun (WGS) entry which is preliminary data.</text>
</comment>